<dbReference type="Gene3D" id="1.10.246.130">
    <property type="match status" value="1"/>
</dbReference>
<evidence type="ECO:0000313" key="2">
    <source>
        <dbReference type="EMBL" id="GAA3715362.1"/>
    </source>
</evidence>
<reference evidence="3" key="1">
    <citation type="journal article" date="2019" name="Int. J. Syst. Evol. Microbiol.">
        <title>The Global Catalogue of Microorganisms (GCM) 10K type strain sequencing project: providing services to taxonomists for standard genome sequencing and annotation.</title>
        <authorList>
            <consortium name="The Broad Institute Genomics Platform"/>
            <consortium name="The Broad Institute Genome Sequencing Center for Infectious Disease"/>
            <person name="Wu L."/>
            <person name="Ma J."/>
        </authorList>
    </citation>
    <scope>NUCLEOTIDE SEQUENCE [LARGE SCALE GENOMIC DNA]</scope>
    <source>
        <strain evidence="3">JCM 16548</strain>
    </source>
</reference>
<comment type="caution">
    <text evidence="2">The sequence shown here is derived from an EMBL/GenBank/DDBJ whole genome shotgun (WGS) entry which is preliminary data.</text>
</comment>
<proteinExistence type="predicted"/>
<name>A0ABP7E7P6_9ACTN</name>
<dbReference type="SUPFAM" id="SSF56235">
    <property type="entry name" value="N-terminal nucleophile aminohydrolases (Ntn hydrolases)"/>
    <property type="match status" value="1"/>
</dbReference>
<evidence type="ECO:0000313" key="3">
    <source>
        <dbReference type="Proteomes" id="UP001500051"/>
    </source>
</evidence>
<feature type="compositionally biased region" description="Gly residues" evidence="1">
    <location>
        <begin position="357"/>
        <end position="367"/>
    </location>
</feature>
<dbReference type="InterPro" id="IPR043137">
    <property type="entry name" value="GGT_ssub_C"/>
</dbReference>
<dbReference type="PANTHER" id="PTHR43881:SF1">
    <property type="entry name" value="GAMMA-GLUTAMYLTRANSPEPTIDASE (AFU_ORTHOLOGUE AFUA_4G13580)"/>
    <property type="match status" value="1"/>
</dbReference>
<dbReference type="InterPro" id="IPR029055">
    <property type="entry name" value="Ntn_hydrolases_N"/>
</dbReference>
<gene>
    <name evidence="2" type="ORF">GCM10022204_38520</name>
</gene>
<dbReference type="PRINTS" id="PR01210">
    <property type="entry name" value="GGTRANSPTASE"/>
</dbReference>
<dbReference type="InterPro" id="IPR043138">
    <property type="entry name" value="GGT_lsub"/>
</dbReference>
<sequence length="566" mass="59167">MVASTHWIASAVGMGVLERGGNAADAAVAAGFALQVVEPHLNGPGGDLPLLLWDPTRAEVRVVCGQGVAPASATVQALRDRGVETVPGTGLLAAVVPGAFGAWLTLLAGWGTWTVADVLEPAIALAAGGHPLLPTAAATINASAERFRRDWPTSADLWLTAGRERAAGERIRNPVLARTYERIIAESAAAGPDREAQIEAARRAWYEGFVAVAVDRFSTEQGGLLTGQDLAGWSATVEDPVLGGYAGITVAKTGPWGQGPVLLQQLALLEAAGLGEHEPGSAGWIHLITEAAKLAFADRDAWYGDPTVTDVPLSTLLSAAYATERAALIGGDASPELRPGSPDGRVPVLPPYWTEGAGSGPEAGGGEPTLNPPRGDTCHLDVVDANGMMISATPSGGWLQSSPTIPELGFCLGSRAQMFALVDGLPNTLRPGARPRTTLSPSLALREGEPWLAFGTPGGDSQDQWSLHVLLNLLHSGDNLQQAIDRPSFDTAAMIDSFHPHGFRPANLRLEGRHARAVRDDLADRGHRLEVTADWSLGRVSAVAREDGWLKAGANARGHQGYAVGR</sequence>
<accession>A0ABP7E7P6</accession>
<dbReference type="PANTHER" id="PTHR43881">
    <property type="entry name" value="GAMMA-GLUTAMYLTRANSPEPTIDASE (AFU_ORTHOLOGUE AFUA_4G13580)"/>
    <property type="match status" value="1"/>
</dbReference>
<keyword evidence="3" id="KW-1185">Reference proteome</keyword>
<organism evidence="2 3">
    <name type="scientific">Microlunatus aurantiacus</name>
    <dbReference type="NCBI Taxonomy" id="446786"/>
    <lineage>
        <taxon>Bacteria</taxon>
        <taxon>Bacillati</taxon>
        <taxon>Actinomycetota</taxon>
        <taxon>Actinomycetes</taxon>
        <taxon>Propionibacteriales</taxon>
        <taxon>Propionibacteriaceae</taxon>
        <taxon>Microlunatus</taxon>
    </lineage>
</organism>
<dbReference type="Pfam" id="PF01019">
    <property type="entry name" value="G_glu_transpept"/>
    <property type="match status" value="1"/>
</dbReference>
<dbReference type="EMBL" id="BAAAYX010000020">
    <property type="protein sequence ID" value="GAA3715362.1"/>
    <property type="molecule type" value="Genomic_DNA"/>
</dbReference>
<protein>
    <submittedName>
        <fullName evidence="2">Gamma-glutamyltransferase</fullName>
    </submittedName>
</protein>
<feature type="region of interest" description="Disordered" evidence="1">
    <location>
        <begin position="352"/>
        <end position="372"/>
    </location>
</feature>
<dbReference type="Gene3D" id="3.60.20.40">
    <property type="match status" value="1"/>
</dbReference>
<dbReference type="InterPro" id="IPR052896">
    <property type="entry name" value="GGT-like_enzyme"/>
</dbReference>
<dbReference type="Proteomes" id="UP001500051">
    <property type="component" value="Unassembled WGS sequence"/>
</dbReference>
<evidence type="ECO:0000256" key="1">
    <source>
        <dbReference type="SAM" id="MobiDB-lite"/>
    </source>
</evidence>